<gene>
    <name evidence="1" type="ORF">M23134_06597</name>
</gene>
<evidence type="ECO:0000313" key="1">
    <source>
        <dbReference type="EMBL" id="EAY27287.1"/>
    </source>
</evidence>
<sequence length="95" mass="10719">MFKVPIKLSLLANFKQALKNQSNLMKKLANFKSQALTKAEANSIVGGKKRLYSYIGEAGDLSIFKTTERGIARKMKKYADIVLCEPTDDEYLWGK</sequence>
<organism evidence="1 2">
    <name type="scientific">Microscilla marina ATCC 23134</name>
    <dbReference type="NCBI Taxonomy" id="313606"/>
    <lineage>
        <taxon>Bacteria</taxon>
        <taxon>Pseudomonadati</taxon>
        <taxon>Bacteroidota</taxon>
        <taxon>Cytophagia</taxon>
        <taxon>Cytophagales</taxon>
        <taxon>Microscillaceae</taxon>
        <taxon>Microscilla</taxon>
    </lineage>
</organism>
<reference evidence="1 2" key="1">
    <citation type="submission" date="2007-01" db="EMBL/GenBank/DDBJ databases">
        <authorList>
            <person name="Haygood M."/>
            <person name="Podell S."/>
            <person name="Anderson C."/>
            <person name="Hopkinson B."/>
            <person name="Roe K."/>
            <person name="Barbeau K."/>
            <person name="Gaasterland T."/>
            <person name="Ferriera S."/>
            <person name="Johnson J."/>
            <person name="Kravitz S."/>
            <person name="Beeson K."/>
            <person name="Sutton G."/>
            <person name="Rogers Y.-H."/>
            <person name="Friedman R."/>
            <person name="Frazier M."/>
            <person name="Venter J.C."/>
        </authorList>
    </citation>
    <scope>NUCLEOTIDE SEQUENCE [LARGE SCALE GENOMIC DNA]</scope>
    <source>
        <strain evidence="1 2">ATCC 23134</strain>
    </source>
</reference>
<dbReference type="EMBL" id="AAWS01000025">
    <property type="protein sequence ID" value="EAY27287.1"/>
    <property type="molecule type" value="Genomic_DNA"/>
</dbReference>
<accession>A1ZQY2</accession>
<keyword evidence="2" id="KW-1185">Reference proteome</keyword>
<protein>
    <submittedName>
        <fullName evidence="1">Receptivity factor prfa3, putative</fullName>
    </submittedName>
</protein>
<dbReference type="AlphaFoldDB" id="A1ZQY2"/>
<name>A1ZQY2_MICM2</name>
<dbReference type="Proteomes" id="UP000004095">
    <property type="component" value="Unassembled WGS sequence"/>
</dbReference>
<evidence type="ECO:0000313" key="2">
    <source>
        <dbReference type="Proteomes" id="UP000004095"/>
    </source>
</evidence>
<comment type="caution">
    <text evidence="1">The sequence shown here is derived from an EMBL/GenBank/DDBJ whole genome shotgun (WGS) entry which is preliminary data.</text>
</comment>
<proteinExistence type="predicted"/>